<dbReference type="InterPro" id="IPR011993">
    <property type="entry name" value="PH-like_dom_sf"/>
</dbReference>
<dbReference type="SMART" id="SM00568">
    <property type="entry name" value="GRAM"/>
    <property type="match status" value="1"/>
</dbReference>
<dbReference type="Pfam" id="PF16016">
    <property type="entry name" value="VASt"/>
    <property type="match status" value="1"/>
</dbReference>
<dbReference type="Proteomes" id="UP001295684">
    <property type="component" value="Unassembled WGS sequence"/>
</dbReference>
<dbReference type="GO" id="GO:0032366">
    <property type="term" value="P:intracellular sterol transport"/>
    <property type="evidence" value="ECO:0007669"/>
    <property type="project" value="TreeGrafter"/>
</dbReference>
<protein>
    <recommendedName>
        <fullName evidence="8">VASt domain-containing protein</fullName>
    </recommendedName>
</protein>
<feature type="domain" description="VASt" evidence="8">
    <location>
        <begin position="887"/>
        <end position="1091"/>
    </location>
</feature>
<dbReference type="AlphaFoldDB" id="A0AAD1UBT9"/>
<evidence type="ECO:0000313" key="10">
    <source>
        <dbReference type="Proteomes" id="UP001295684"/>
    </source>
</evidence>
<dbReference type="Pfam" id="PF02893">
    <property type="entry name" value="GRAM"/>
    <property type="match status" value="1"/>
</dbReference>
<dbReference type="EMBL" id="CAMPGE010005094">
    <property type="protein sequence ID" value="CAI2363939.1"/>
    <property type="molecule type" value="Genomic_DNA"/>
</dbReference>
<evidence type="ECO:0000256" key="2">
    <source>
        <dbReference type="ARBA" id="ARBA00022692"/>
    </source>
</evidence>
<evidence type="ECO:0000256" key="4">
    <source>
        <dbReference type="ARBA" id="ARBA00023136"/>
    </source>
</evidence>
<feature type="compositionally biased region" description="Basic and acidic residues" evidence="6">
    <location>
        <begin position="537"/>
        <end position="569"/>
    </location>
</feature>
<dbReference type="GO" id="GO:0005886">
    <property type="term" value="C:plasma membrane"/>
    <property type="evidence" value="ECO:0007669"/>
    <property type="project" value="TreeGrafter"/>
</dbReference>
<feature type="transmembrane region" description="Helical" evidence="7">
    <location>
        <begin position="1164"/>
        <end position="1181"/>
    </location>
</feature>
<proteinExistence type="predicted"/>
<evidence type="ECO:0000259" key="8">
    <source>
        <dbReference type="PROSITE" id="PS51778"/>
    </source>
</evidence>
<keyword evidence="2 7" id="KW-0812">Transmembrane</keyword>
<evidence type="ECO:0000256" key="7">
    <source>
        <dbReference type="SAM" id="Phobius"/>
    </source>
</evidence>
<name>A0AAD1UBT9_EUPCR</name>
<keyword evidence="10" id="KW-1185">Reference proteome</keyword>
<gene>
    <name evidence="9" type="ORF">ECRASSUSDP1_LOCUS5279</name>
</gene>
<evidence type="ECO:0000256" key="1">
    <source>
        <dbReference type="ARBA" id="ARBA00004167"/>
    </source>
</evidence>
<evidence type="ECO:0000256" key="5">
    <source>
        <dbReference type="SAM" id="Coils"/>
    </source>
</evidence>
<dbReference type="PANTHER" id="PTHR23319">
    <property type="entry name" value="GRAM DOMAIN CONTAINING 1B, ISOFORM E"/>
    <property type="match status" value="1"/>
</dbReference>
<keyword evidence="4 7" id="KW-0472">Membrane</keyword>
<evidence type="ECO:0000256" key="6">
    <source>
        <dbReference type="SAM" id="MobiDB-lite"/>
    </source>
</evidence>
<evidence type="ECO:0000313" key="9">
    <source>
        <dbReference type="EMBL" id="CAI2363939.1"/>
    </source>
</evidence>
<dbReference type="PANTHER" id="PTHR23319:SF4">
    <property type="entry name" value="GRAM DOMAIN CONTAINING 1B, ISOFORM E"/>
    <property type="match status" value="1"/>
</dbReference>
<keyword evidence="3 7" id="KW-1133">Transmembrane helix</keyword>
<dbReference type="GO" id="GO:0120015">
    <property type="term" value="F:sterol transfer activity"/>
    <property type="evidence" value="ECO:0007669"/>
    <property type="project" value="TreeGrafter"/>
</dbReference>
<dbReference type="Gene3D" id="2.30.29.30">
    <property type="entry name" value="Pleckstrin-homology domain (PH domain)/Phosphotyrosine-binding domain (PTB)"/>
    <property type="match status" value="1"/>
</dbReference>
<dbReference type="InterPro" id="IPR031968">
    <property type="entry name" value="VASt"/>
</dbReference>
<evidence type="ECO:0000256" key="3">
    <source>
        <dbReference type="ARBA" id="ARBA00022989"/>
    </source>
</evidence>
<keyword evidence="5" id="KW-0175">Coiled coil</keyword>
<feature type="region of interest" description="Disordered" evidence="6">
    <location>
        <begin position="537"/>
        <end position="598"/>
    </location>
</feature>
<dbReference type="InterPro" id="IPR004182">
    <property type="entry name" value="GRAM"/>
</dbReference>
<feature type="compositionally biased region" description="Low complexity" evidence="6">
    <location>
        <begin position="582"/>
        <end position="592"/>
    </location>
</feature>
<dbReference type="GO" id="GO:0032934">
    <property type="term" value="F:sterol binding"/>
    <property type="evidence" value="ECO:0007669"/>
    <property type="project" value="TreeGrafter"/>
</dbReference>
<dbReference type="GO" id="GO:0140268">
    <property type="term" value="C:endoplasmic reticulum-plasma membrane contact site"/>
    <property type="evidence" value="ECO:0007669"/>
    <property type="project" value="TreeGrafter"/>
</dbReference>
<organism evidence="9 10">
    <name type="scientific">Euplotes crassus</name>
    <dbReference type="NCBI Taxonomy" id="5936"/>
    <lineage>
        <taxon>Eukaryota</taxon>
        <taxon>Sar</taxon>
        <taxon>Alveolata</taxon>
        <taxon>Ciliophora</taxon>
        <taxon>Intramacronucleata</taxon>
        <taxon>Spirotrichea</taxon>
        <taxon>Hypotrichia</taxon>
        <taxon>Euplotida</taxon>
        <taxon>Euplotidae</taxon>
        <taxon>Moneuplotes</taxon>
    </lineage>
</organism>
<dbReference type="PROSITE" id="PS51778">
    <property type="entry name" value="VAST"/>
    <property type="match status" value="1"/>
</dbReference>
<dbReference type="CDD" id="cd13220">
    <property type="entry name" value="PH-GRAM_GRAMDC"/>
    <property type="match status" value="1"/>
</dbReference>
<feature type="coiled-coil region" evidence="5">
    <location>
        <begin position="1134"/>
        <end position="1165"/>
    </location>
</feature>
<reference evidence="9" key="1">
    <citation type="submission" date="2023-07" db="EMBL/GenBank/DDBJ databases">
        <authorList>
            <consortium name="AG Swart"/>
            <person name="Singh M."/>
            <person name="Singh A."/>
            <person name="Seah K."/>
            <person name="Emmerich C."/>
        </authorList>
    </citation>
    <scope>NUCLEOTIDE SEQUENCE</scope>
    <source>
        <strain evidence="9">DP1</strain>
    </source>
</reference>
<dbReference type="InterPro" id="IPR051482">
    <property type="entry name" value="Cholesterol_transport"/>
</dbReference>
<accession>A0AAD1UBT9</accession>
<comment type="subcellular location">
    <subcellularLocation>
        <location evidence="1">Membrane</location>
        <topology evidence="1">Single-pass membrane protein</topology>
    </subcellularLocation>
</comment>
<feature type="coiled-coil region" evidence="5">
    <location>
        <begin position="177"/>
        <end position="211"/>
    </location>
</feature>
<comment type="caution">
    <text evidence="9">The sequence shown here is derived from an EMBL/GenBank/DDBJ whole genome shotgun (WGS) entry which is preliminary data.</text>
</comment>
<sequence>MLKEKAKSKYKDHEETLDHLLATQEYIIDSSNFFIDSLKLEKELKLEESRRLMGKSAKMKELATEETNVCSDFIKIIQLFANCYESTGREALKNYTKFQENASYYDLETLSQGIKESKHKTKKESIMDKLAPLSKMRNSRSKKQYQYETAIQAAEEALKKAHSVLNDPSKAYEYTKKEVAQEKAVNALRNLDEAKIKLKNHMEMLNEYQKTCIDIMKDLMIKTDQSVDTYTRSVLTLWILELNNYEDNMNSVENVLMIPEFMEYNSTPIVDKKMTTSSTKLKLIKDHLEDSGEINIDTLKEYKEYIFTFIKNEKDEFEQTYYLIHQFKIYLQLLISVKEAANKKLEKLIKNAKKKVGSGSASYYNYEFPIVEIWELLLYKYGKMIKSNVAYIKFLKELKPTCEEILKNFQINSKSNYKTVCNLYETENLYLEYDDDIDYEKECMVKLCNSLFIFMHESFPNCKTFIKSIHECLSDLVAYQAVTINQEMDIVKKQRCFLQNYDENTKKFRTPEETVDSKVTSISFLGDFDLIPEYIEEESKAKSDEEGRPKSEEVKMPAYKEKDRSRTDSDYGDGISKISDDNSNGNSESGTGADKDQSSVTICKKEEILKMKDRIKPSQTVIDDLNKESALYQIVEFFEIKNDYIQEERKQYEESLAKHCKDDDAKCSTFEKRFGLEEDEKMIDSFSCALYKKIILHGRLYITNKRLCFFSIFNNKLLFFGKDTKLTIPFEDIRGLEKRINALVFDNSIAVLTKSNKELFFTSFLLRDKAFKVITETIGKECDLCINGLNPNFQRAFVCVEKEENKDLEEEEEESDEEEKVAALPPNASLLDNSINFDEVFENNMANVLKLDLKSTENRKMLEEFCKECDSKIESVDDELDPKCHKDYELITEQVFEDVSIQCIYNNIFGPKRYKDKEYAFWAHFLQEIGNTAMTIPTDFVPDPPTYFTDDSKIVENYSVEELKEIFSEIEQSVYAMKFTHPLKQALGPKECSIQENQTHYFVSPIKFIITKKIDQSGFPFCDCFVPTYLIICEQLYDKRKNRLSVNMKYYLRVNFLKSVMFFKKKIITEARKESITTMRDDLATMARAHLAQFQPQFVRPLPKTKRKLTKIGKIKLQMEDLEVEHEERMTSLKKDYDDKIKNSAEELEKAKEEFEQIMLKVKIAAGVVGLVLVLILLYLMI</sequence>
<dbReference type="GO" id="GO:0005789">
    <property type="term" value="C:endoplasmic reticulum membrane"/>
    <property type="evidence" value="ECO:0007669"/>
    <property type="project" value="TreeGrafter"/>
</dbReference>